<dbReference type="AlphaFoldDB" id="A0AAW1QJK8"/>
<proteinExistence type="predicted"/>
<gene>
    <name evidence="1" type="ORF">WJX81_008503</name>
</gene>
<keyword evidence="2" id="KW-1185">Reference proteome</keyword>
<protein>
    <recommendedName>
        <fullName evidence="3">TOG domain-containing protein</fullName>
    </recommendedName>
</protein>
<accession>A0AAW1QJK8</accession>
<evidence type="ECO:0000313" key="2">
    <source>
        <dbReference type="Proteomes" id="UP001445335"/>
    </source>
</evidence>
<evidence type="ECO:0008006" key="3">
    <source>
        <dbReference type="Google" id="ProtNLM"/>
    </source>
</evidence>
<evidence type="ECO:0000313" key="1">
    <source>
        <dbReference type="EMBL" id="KAK9821617.1"/>
    </source>
</evidence>
<name>A0AAW1QJK8_9CHLO</name>
<comment type="caution">
    <text evidence="1">The sequence shown here is derived from an EMBL/GenBank/DDBJ whole genome shotgun (WGS) entry which is preliminary data.</text>
</comment>
<organism evidence="1 2">
    <name type="scientific">Elliptochloris bilobata</name>
    <dbReference type="NCBI Taxonomy" id="381761"/>
    <lineage>
        <taxon>Eukaryota</taxon>
        <taxon>Viridiplantae</taxon>
        <taxon>Chlorophyta</taxon>
        <taxon>core chlorophytes</taxon>
        <taxon>Trebouxiophyceae</taxon>
        <taxon>Trebouxiophyceae incertae sedis</taxon>
        <taxon>Elliptochloris clade</taxon>
        <taxon>Elliptochloris</taxon>
    </lineage>
</organism>
<dbReference type="Proteomes" id="UP001445335">
    <property type="component" value="Unassembled WGS sequence"/>
</dbReference>
<reference evidence="1 2" key="1">
    <citation type="journal article" date="2024" name="Nat. Commun.">
        <title>Phylogenomics reveals the evolutionary origins of lichenization in chlorophyte algae.</title>
        <authorList>
            <person name="Puginier C."/>
            <person name="Libourel C."/>
            <person name="Otte J."/>
            <person name="Skaloud P."/>
            <person name="Haon M."/>
            <person name="Grisel S."/>
            <person name="Petersen M."/>
            <person name="Berrin J.G."/>
            <person name="Delaux P.M."/>
            <person name="Dal Grande F."/>
            <person name="Keller J."/>
        </authorList>
    </citation>
    <scope>NUCLEOTIDE SEQUENCE [LARGE SCALE GENOMIC DNA]</scope>
    <source>
        <strain evidence="1 2">SAG 245.80</strain>
    </source>
</reference>
<dbReference type="EMBL" id="JALJOU010000099">
    <property type="protein sequence ID" value="KAK9821617.1"/>
    <property type="molecule type" value="Genomic_DNA"/>
</dbReference>
<sequence length="526" mass="55132">MPSVGGRSVRSSCGSVRASACASGPPKTAAAQGELRVRTRTALLGLEDRDLAMQAQWGVQGLVTDLRAGWEVDCVLRDIMTGLADCSAPARRLRYRLAAFTVKQKGFAAVAPLVPHLMRRVVEQAAAEHHGAELDELSGLVRELACAALRYQAEADGAVEAGCGLSGGWLGDALLRPLLRCAVKAPARQTTASAFVLAHTALAAFREWAASPAVAAAARDCLALMLRSLQPGSGARVAEAYLPLRQCVEVLGAALAPAAVRSLLLECLNGIKCRADWQVRRQATETLASMVAAIQVHRQTANGEWQLEPTEGVAVVSSHKALVAAALADVKYDKIALVREPLSAAERRALDFGVQVFVPSPPPSPTRCPSPPVGGGDAASRQELHLEEATSAHKAAMPAPRRSTQLPEELRLHQAGPEASPQVPTGIETPAALSDALAAADVSEPLRRELLGLLERNLAEVQAAQGGDSASHALLSSPRHGPAVAHAGRGGVCEGGSPRRGAHIADLLASKELLLACFSMARERTK</sequence>